<comment type="similarity">
    <text evidence="2">Belongs to the SusD family.</text>
</comment>
<reference evidence="9 10" key="1">
    <citation type="submission" date="2018-03" db="EMBL/GenBank/DDBJ databases">
        <title>Genomic Encyclopedia of Archaeal and Bacterial Type Strains, Phase II (KMG-II): from individual species to whole genera.</title>
        <authorList>
            <person name="Goeker M."/>
        </authorList>
    </citation>
    <scope>NUCLEOTIDE SEQUENCE [LARGE SCALE GENOMIC DNA]</scope>
    <source>
        <strain evidence="9 10">DSM 28229</strain>
    </source>
</reference>
<dbReference type="Gene3D" id="1.25.40.390">
    <property type="match status" value="1"/>
</dbReference>
<name>A0A315ZBI9_SEDFL</name>
<keyword evidence="10" id="KW-1185">Reference proteome</keyword>
<feature type="domain" description="RagB/SusD" evidence="7">
    <location>
        <begin position="343"/>
        <end position="546"/>
    </location>
</feature>
<dbReference type="PROSITE" id="PS51257">
    <property type="entry name" value="PROKAR_LIPOPROTEIN"/>
    <property type="match status" value="1"/>
</dbReference>
<keyword evidence="4" id="KW-0472">Membrane</keyword>
<evidence type="ECO:0000256" key="1">
    <source>
        <dbReference type="ARBA" id="ARBA00004442"/>
    </source>
</evidence>
<dbReference type="Pfam" id="PF14322">
    <property type="entry name" value="SusD-like_3"/>
    <property type="match status" value="1"/>
</dbReference>
<keyword evidence="5" id="KW-0998">Cell outer membrane</keyword>
<evidence type="ECO:0000259" key="7">
    <source>
        <dbReference type="Pfam" id="PF07980"/>
    </source>
</evidence>
<feature type="chain" id="PRO_5016399001" evidence="6">
    <location>
        <begin position="21"/>
        <end position="546"/>
    </location>
</feature>
<dbReference type="AlphaFoldDB" id="A0A315ZBI9"/>
<accession>A0A315ZBI9</accession>
<evidence type="ECO:0000256" key="3">
    <source>
        <dbReference type="ARBA" id="ARBA00022729"/>
    </source>
</evidence>
<evidence type="ECO:0000259" key="8">
    <source>
        <dbReference type="Pfam" id="PF14322"/>
    </source>
</evidence>
<evidence type="ECO:0000313" key="9">
    <source>
        <dbReference type="EMBL" id="PWJ42911.1"/>
    </source>
</evidence>
<proteinExistence type="inferred from homology"/>
<evidence type="ECO:0000256" key="2">
    <source>
        <dbReference type="ARBA" id="ARBA00006275"/>
    </source>
</evidence>
<evidence type="ECO:0000256" key="4">
    <source>
        <dbReference type="ARBA" id="ARBA00023136"/>
    </source>
</evidence>
<dbReference type="EMBL" id="QGDO01000002">
    <property type="protein sequence ID" value="PWJ42911.1"/>
    <property type="molecule type" value="Genomic_DNA"/>
</dbReference>
<dbReference type="InterPro" id="IPR012944">
    <property type="entry name" value="SusD_RagB_dom"/>
</dbReference>
<evidence type="ECO:0000256" key="5">
    <source>
        <dbReference type="ARBA" id="ARBA00023237"/>
    </source>
</evidence>
<dbReference type="Proteomes" id="UP000245535">
    <property type="component" value="Unassembled WGS sequence"/>
</dbReference>
<feature type="domain" description="SusD-like N-terminal" evidence="8">
    <location>
        <begin position="86"/>
        <end position="232"/>
    </location>
</feature>
<dbReference type="RefSeq" id="WP_146201664.1">
    <property type="nucleotide sequence ID" value="NZ_QGDO01000002.1"/>
</dbReference>
<evidence type="ECO:0000256" key="6">
    <source>
        <dbReference type="SAM" id="SignalP"/>
    </source>
</evidence>
<dbReference type="InterPro" id="IPR011990">
    <property type="entry name" value="TPR-like_helical_dom_sf"/>
</dbReference>
<comment type="caution">
    <text evidence="9">The sequence shown here is derived from an EMBL/GenBank/DDBJ whole genome shotgun (WGS) entry which is preliminary data.</text>
</comment>
<dbReference type="OrthoDB" id="9792139at2"/>
<dbReference type="SUPFAM" id="SSF48452">
    <property type="entry name" value="TPR-like"/>
    <property type="match status" value="1"/>
</dbReference>
<protein>
    <submittedName>
        <fullName evidence="9">Putative outer membrane starch-binding protein</fullName>
    </submittedName>
</protein>
<keyword evidence="3 6" id="KW-0732">Signal</keyword>
<organism evidence="9 10">
    <name type="scientific">Sediminitomix flava</name>
    <dbReference type="NCBI Taxonomy" id="379075"/>
    <lineage>
        <taxon>Bacteria</taxon>
        <taxon>Pseudomonadati</taxon>
        <taxon>Bacteroidota</taxon>
        <taxon>Cytophagia</taxon>
        <taxon>Cytophagales</taxon>
        <taxon>Flammeovirgaceae</taxon>
        <taxon>Sediminitomix</taxon>
    </lineage>
</organism>
<gene>
    <name evidence="9" type="ORF">BC781_102457</name>
</gene>
<dbReference type="Pfam" id="PF07980">
    <property type="entry name" value="SusD_RagB"/>
    <property type="match status" value="1"/>
</dbReference>
<evidence type="ECO:0000313" key="10">
    <source>
        <dbReference type="Proteomes" id="UP000245535"/>
    </source>
</evidence>
<dbReference type="InterPro" id="IPR033985">
    <property type="entry name" value="SusD-like_N"/>
</dbReference>
<dbReference type="GO" id="GO:0009279">
    <property type="term" value="C:cell outer membrane"/>
    <property type="evidence" value="ECO:0007669"/>
    <property type="project" value="UniProtKB-SubCell"/>
</dbReference>
<sequence>MKKIIKIALAALLLASSACSDFLELEPTNSKEADTYFESSTEAYQALIGIYEKLRSDYKNTIPNSIPILEASMSDDAYVGGDPSGNDMSWLQDLMRFKGATNSPASEQTWNKCYEGIQRVNTLLANYDDIFFKTTEEDIKNEYKGEATFLRAHFYFELLRLFENVVIVDKLLRGDEWQQYTQSSPEEVYAFAVKDIIDAIPLMSESLITKDADNSGRLTKYAAMAELIKMYMFYTGVYGVDELPHKDGKPITKQQVMDMAEEIINAGMYSLEEEYENLFNANGDYSKEVIFEIPFNNTGSGHWGDYSFGNMMCMMSGPRDHDSDLFAPGWGFFPISRDLEASFEKGDKRKSATIVYAKDLIDADGDTYGVNYNYTGMHSNKYSTHTWNRNPYEFELNWAQNYHYIRLADIILIAAELNVNTDNAKATSYVNQIRERAGLEPLSSVTLAEIQQERRVELALEGHRYFDLLRRGLEETAQELTVSSYELTAPSHNSASYVNDNGANMTGDIGDPNDFVITFDKSKRGFLPIPQIEIDLHPALIQNAGY</sequence>
<comment type="subcellular location">
    <subcellularLocation>
        <location evidence="1">Cell outer membrane</location>
    </subcellularLocation>
</comment>
<feature type="signal peptide" evidence="6">
    <location>
        <begin position="1"/>
        <end position="20"/>
    </location>
</feature>